<keyword evidence="3" id="KW-1185">Reference proteome</keyword>
<evidence type="ECO:0000313" key="2">
    <source>
        <dbReference type="EMBL" id="CAH1108709.1"/>
    </source>
</evidence>
<dbReference type="PANTHER" id="PTHR34394">
    <property type="entry name" value="SIMILAR TO RIKEN CDNA 2310022B05"/>
    <property type="match status" value="1"/>
</dbReference>
<feature type="domain" description="DUF4706" evidence="1">
    <location>
        <begin position="9"/>
        <end position="103"/>
    </location>
</feature>
<proteinExistence type="predicted"/>
<dbReference type="OrthoDB" id="5984457at2759"/>
<protein>
    <recommendedName>
        <fullName evidence="1">DUF4706 domain-containing protein</fullName>
    </recommendedName>
</protein>
<dbReference type="AlphaFoldDB" id="A0A9P0GAT9"/>
<accession>A0A9P0GAT9</accession>
<dbReference type="PANTHER" id="PTHR34394:SF1">
    <property type="entry name" value="SIMILAR TO RIKEN CDNA 2310022B05"/>
    <property type="match status" value="1"/>
</dbReference>
<reference evidence="2" key="1">
    <citation type="submission" date="2022-01" db="EMBL/GenBank/DDBJ databases">
        <authorList>
            <person name="King R."/>
        </authorList>
    </citation>
    <scope>NUCLEOTIDE SEQUENCE</scope>
</reference>
<dbReference type="Proteomes" id="UP001153636">
    <property type="component" value="Chromosome 3"/>
</dbReference>
<evidence type="ECO:0000259" key="1">
    <source>
        <dbReference type="Pfam" id="PF15797"/>
    </source>
</evidence>
<organism evidence="2 3">
    <name type="scientific">Psylliodes chrysocephalus</name>
    <dbReference type="NCBI Taxonomy" id="3402493"/>
    <lineage>
        <taxon>Eukaryota</taxon>
        <taxon>Metazoa</taxon>
        <taxon>Ecdysozoa</taxon>
        <taxon>Arthropoda</taxon>
        <taxon>Hexapoda</taxon>
        <taxon>Insecta</taxon>
        <taxon>Pterygota</taxon>
        <taxon>Neoptera</taxon>
        <taxon>Endopterygota</taxon>
        <taxon>Coleoptera</taxon>
        <taxon>Polyphaga</taxon>
        <taxon>Cucujiformia</taxon>
        <taxon>Chrysomeloidea</taxon>
        <taxon>Chrysomelidae</taxon>
        <taxon>Galerucinae</taxon>
        <taxon>Alticini</taxon>
        <taxon>Psylliodes</taxon>
    </lineage>
</organism>
<sequence>MSLNTIAEDYFKNLNSISTRLYHDLEEVKSTYEDLWENIPQKEQQIILSDSVIKPELIIKYNPTEKKIEEDFAVKVIFEENCSYRDEHSGPFSFKTQSQRDLSILCNKKSEYFTENKIKLPVIKPKVPPPPPKPTLFYKEPEEESILDTLDSDSTNSLLPKTGLDFLDNW</sequence>
<name>A0A9P0GAT9_9CUCU</name>
<gene>
    <name evidence="2" type="ORF">PSYICH_LOCUS9338</name>
</gene>
<dbReference type="InterPro" id="IPR031600">
    <property type="entry name" value="DUF4706"/>
</dbReference>
<evidence type="ECO:0000313" key="3">
    <source>
        <dbReference type="Proteomes" id="UP001153636"/>
    </source>
</evidence>
<dbReference type="Pfam" id="PF15797">
    <property type="entry name" value="DUF4706"/>
    <property type="match status" value="1"/>
</dbReference>
<dbReference type="EMBL" id="OV651815">
    <property type="protein sequence ID" value="CAH1108709.1"/>
    <property type="molecule type" value="Genomic_DNA"/>
</dbReference>